<accession>A0A653BSS8</accession>
<evidence type="ECO:0000256" key="2">
    <source>
        <dbReference type="ARBA" id="ARBA00010799"/>
    </source>
</evidence>
<organism evidence="11 12">
    <name type="scientific">Callosobruchus maculatus</name>
    <name type="common">Southern cowpea weevil</name>
    <name type="synonym">Pulse bruchid</name>
    <dbReference type="NCBI Taxonomy" id="64391"/>
    <lineage>
        <taxon>Eukaryota</taxon>
        <taxon>Metazoa</taxon>
        <taxon>Ecdysozoa</taxon>
        <taxon>Arthropoda</taxon>
        <taxon>Hexapoda</taxon>
        <taxon>Insecta</taxon>
        <taxon>Pterygota</taxon>
        <taxon>Neoptera</taxon>
        <taxon>Endopterygota</taxon>
        <taxon>Coleoptera</taxon>
        <taxon>Polyphaga</taxon>
        <taxon>Cucujiformia</taxon>
        <taxon>Chrysomeloidea</taxon>
        <taxon>Chrysomelidae</taxon>
        <taxon>Bruchinae</taxon>
        <taxon>Bruchini</taxon>
        <taxon>Callosobruchus</taxon>
    </lineage>
</organism>
<keyword evidence="12" id="KW-1185">Reference proteome</keyword>
<keyword evidence="4" id="KW-0812">Transmembrane</keyword>
<evidence type="ECO:0000256" key="7">
    <source>
        <dbReference type="ARBA" id="ARBA00023136"/>
    </source>
</evidence>
<evidence type="ECO:0000256" key="10">
    <source>
        <dbReference type="SAM" id="SignalP"/>
    </source>
</evidence>
<keyword evidence="7" id="KW-0472">Membrane</keyword>
<dbReference type="Pfam" id="PF04420">
    <property type="entry name" value="CHD5"/>
    <property type="match status" value="1"/>
</dbReference>
<evidence type="ECO:0000256" key="1">
    <source>
        <dbReference type="ARBA" id="ARBA00004477"/>
    </source>
</evidence>
<evidence type="ECO:0000313" key="11">
    <source>
        <dbReference type="EMBL" id="VEN38615.1"/>
    </source>
</evidence>
<feature type="chain" id="PRO_5025043289" description="Guided entry of tail-anchored proteins factor 1" evidence="10">
    <location>
        <begin position="18"/>
        <end position="119"/>
    </location>
</feature>
<name>A0A653BSS8_CALMS</name>
<dbReference type="Gene3D" id="1.10.287.660">
    <property type="entry name" value="Helix hairpin bin"/>
    <property type="match status" value="1"/>
</dbReference>
<sequence>MILLVVSSCLSFLGMHSSLVGSQMLKLVNRTTSRERELLTKKRDLKLEQSSISMADHFVKYSKIQRKINAIDEELAATQDRNNNWMLELGLTYVLKMVAVRVPERNLNNYVIMERAAVL</sequence>
<dbReference type="InterPro" id="IPR029012">
    <property type="entry name" value="Helix_hairpin_bin_sf"/>
</dbReference>
<gene>
    <name evidence="11" type="ORF">CALMAC_LOCUS3447</name>
</gene>
<dbReference type="AlphaFoldDB" id="A0A653BSS8"/>
<evidence type="ECO:0000256" key="6">
    <source>
        <dbReference type="ARBA" id="ARBA00022989"/>
    </source>
</evidence>
<keyword evidence="5" id="KW-0256">Endoplasmic reticulum</keyword>
<evidence type="ECO:0000256" key="3">
    <source>
        <dbReference type="ARBA" id="ARBA00017951"/>
    </source>
</evidence>
<dbReference type="Proteomes" id="UP000410492">
    <property type="component" value="Unassembled WGS sequence"/>
</dbReference>
<reference evidence="11 12" key="1">
    <citation type="submission" date="2019-01" db="EMBL/GenBank/DDBJ databases">
        <authorList>
            <person name="Sayadi A."/>
        </authorList>
    </citation>
    <scope>NUCLEOTIDE SEQUENCE [LARGE SCALE GENOMIC DNA]</scope>
</reference>
<evidence type="ECO:0000256" key="9">
    <source>
        <dbReference type="ARBA" id="ARBA00033006"/>
    </source>
</evidence>
<keyword evidence="6" id="KW-1133">Transmembrane helix</keyword>
<proteinExistence type="inferred from homology"/>
<dbReference type="PANTHER" id="PTHR42650">
    <property type="entry name" value="TAIL-ANCHORED PROTEIN INSERTION RECEPTOR WRB"/>
    <property type="match status" value="1"/>
</dbReference>
<dbReference type="InterPro" id="IPR028945">
    <property type="entry name" value="Get1"/>
</dbReference>
<dbReference type="GO" id="GO:0043529">
    <property type="term" value="C:GET complex"/>
    <property type="evidence" value="ECO:0007669"/>
    <property type="project" value="TreeGrafter"/>
</dbReference>
<dbReference type="GO" id="GO:0005789">
    <property type="term" value="C:endoplasmic reticulum membrane"/>
    <property type="evidence" value="ECO:0007669"/>
    <property type="project" value="UniProtKB-SubCell"/>
</dbReference>
<dbReference type="EMBL" id="CAACVG010004736">
    <property type="protein sequence ID" value="VEN38615.1"/>
    <property type="molecule type" value="Genomic_DNA"/>
</dbReference>
<dbReference type="GO" id="GO:0071816">
    <property type="term" value="P:tail-anchored membrane protein insertion into ER membrane"/>
    <property type="evidence" value="ECO:0007669"/>
    <property type="project" value="InterPro"/>
</dbReference>
<comment type="similarity">
    <text evidence="2">Belongs to the WRB/GET1 family.</text>
</comment>
<keyword evidence="10" id="KW-0732">Signal</keyword>
<protein>
    <recommendedName>
        <fullName evidence="3">Guided entry of tail-anchored proteins factor 1</fullName>
    </recommendedName>
    <alternativeName>
        <fullName evidence="8">Tail-anchored protein insertion receptor WRB</fullName>
    </alternativeName>
    <alternativeName>
        <fullName evidence="9">Tryptophan-rich basic protein</fullName>
    </alternativeName>
</protein>
<evidence type="ECO:0000256" key="4">
    <source>
        <dbReference type="ARBA" id="ARBA00022692"/>
    </source>
</evidence>
<dbReference type="PANTHER" id="PTHR42650:SF1">
    <property type="entry name" value="GUIDED ENTRY OF TAIL-ANCHORED PROTEINS FACTOR 1"/>
    <property type="match status" value="1"/>
</dbReference>
<feature type="signal peptide" evidence="10">
    <location>
        <begin position="1"/>
        <end position="17"/>
    </location>
</feature>
<dbReference type="OrthoDB" id="69461at2759"/>
<evidence type="ECO:0000313" key="12">
    <source>
        <dbReference type="Proteomes" id="UP000410492"/>
    </source>
</evidence>
<dbReference type="GO" id="GO:0043495">
    <property type="term" value="F:protein-membrane adaptor activity"/>
    <property type="evidence" value="ECO:0007669"/>
    <property type="project" value="TreeGrafter"/>
</dbReference>
<evidence type="ECO:0000256" key="8">
    <source>
        <dbReference type="ARBA" id="ARBA00032437"/>
    </source>
</evidence>
<evidence type="ECO:0000256" key="5">
    <source>
        <dbReference type="ARBA" id="ARBA00022824"/>
    </source>
</evidence>
<comment type="subcellular location">
    <subcellularLocation>
        <location evidence="1">Endoplasmic reticulum membrane</location>
        <topology evidence="1">Multi-pass membrane protein</topology>
    </subcellularLocation>
</comment>